<evidence type="ECO:0000313" key="1">
    <source>
        <dbReference type="EMBL" id="CCD13980.1"/>
    </source>
</evidence>
<dbReference type="OMA" id="RSICASH"/>
<organism evidence="1 2">
    <name type="scientific">Trypanosoma congolense (strain IL3000)</name>
    <dbReference type="NCBI Taxonomy" id="1068625"/>
    <lineage>
        <taxon>Eukaryota</taxon>
        <taxon>Discoba</taxon>
        <taxon>Euglenozoa</taxon>
        <taxon>Kinetoplastea</taxon>
        <taxon>Metakinetoplastina</taxon>
        <taxon>Trypanosomatida</taxon>
        <taxon>Trypanosomatidae</taxon>
        <taxon>Trypanosoma</taxon>
        <taxon>Nannomonas</taxon>
    </lineage>
</organism>
<protein>
    <submittedName>
        <fullName evidence="1">WGS project CAEQ00000000 data, annotated contig 1891</fullName>
    </submittedName>
</protein>
<evidence type="ECO:0000313" key="2">
    <source>
        <dbReference type="Proteomes" id="UP000000702"/>
    </source>
</evidence>
<comment type="caution">
    <text evidence="1">The sequence shown here is derived from an EMBL/GenBank/DDBJ whole genome shotgun (WGS) entry which is preliminary data.</text>
</comment>
<keyword evidence="2" id="KW-1185">Reference proteome</keyword>
<dbReference type="VEuPathDB" id="TriTrypDB:TcIL3000_0_46640"/>
<sequence length="558" mass="62384">MSQLHSRFSCVIFSLDWDSLRDVSLDVIKALDVWNSLLEYSRSVRSKVIVALATEEEETSVADFQEKQTSLLQVLKALLGEEFNALVPLFKLGMEKKSADILLQMLERLSREYHTSELTRLKNKTKKSREHELRCMFKAGRHCLVVRDLKTATECLEDAYDCLRSIVSSRAPMELRMCGTIIVIHILNAAKAAYSVATGDKYYNICENHMTLLEEPLSECESNTLAQFLRLLLIDELHFWLAKNTSCMTRSICASHLCASMAALEGALRLSRPIEKSEERLAAPPMIGVECCLDSHQCIYFLKETAVFLSERARGLLSDAASLTNPSAEVLYASMRLNVMLGRADAALQLLGKLWEQGVKSYDCTKSVHGLLMELTDSAAGDVVQKCSREVAFAFASLCFGPGSSEQQNSFRDLFVSAASRYPSDLLLSYPHKGYYAPFTVLCVFTHVHDNSSSHKMELTFCTHSIDTIALDSISVGLSRLCKGKVDGWGLQSSMNGPVELCSRNANTVSFLFCLEDPGVYFCSAVSARVRIGAICLNVEWRFDEIEIELYIFSIFHV</sequence>
<accession>F9W9S5</accession>
<name>F9W9S5_TRYCI</name>
<dbReference type="AlphaFoldDB" id="F9W9S5"/>
<reference evidence="1 2" key="2">
    <citation type="journal article" date="2012" name="Proc. Natl. Acad. Sci. U.S.A.">
        <title>Antigenic diversity is generated by distinct evolutionary mechanisms in African trypanosome species.</title>
        <authorList>
            <person name="Jackson A.P."/>
            <person name="Berry A."/>
            <person name="Aslett M."/>
            <person name="Allison H.C."/>
            <person name="Burton P."/>
            <person name="Vavrova-Anderson J."/>
            <person name="Brown R."/>
            <person name="Browne H."/>
            <person name="Corton N."/>
            <person name="Hauser H."/>
            <person name="Gamble J."/>
            <person name="Gilderthorp R."/>
            <person name="Marcello L."/>
            <person name="McQuillan J."/>
            <person name="Otto T.D."/>
            <person name="Quail M.A."/>
            <person name="Sanders M.J."/>
            <person name="van Tonder A."/>
            <person name="Ginger M.L."/>
            <person name="Field M.C."/>
            <person name="Barry J.D."/>
            <person name="Hertz-Fowler C."/>
            <person name="Berriman M."/>
        </authorList>
    </citation>
    <scope>NUCLEOTIDE SEQUENCE [LARGE SCALE GENOMIC DNA]</scope>
    <source>
        <strain evidence="1 2">IL3000</strain>
    </source>
</reference>
<gene>
    <name evidence="1" type="ORF">TCIL3000_0_46640</name>
</gene>
<reference evidence="2" key="1">
    <citation type="submission" date="2011-07" db="EMBL/GenBank/DDBJ databases">
        <title>Divergent evolution of antigenic variation in African trypanosomes.</title>
        <authorList>
            <person name="Jackson A.P."/>
            <person name="Berry A."/>
            <person name="Allison H.C."/>
            <person name="Burton P."/>
            <person name="Anderson J."/>
            <person name="Aslett M."/>
            <person name="Brown R."/>
            <person name="Corton N."/>
            <person name="Harris D."/>
            <person name="Hauser H."/>
            <person name="Gamble J."/>
            <person name="Gilderthorp R."/>
            <person name="McQuillan J."/>
            <person name="Quail M.A."/>
            <person name="Sanders M."/>
            <person name="Van Tonder A."/>
            <person name="Ginger M.L."/>
            <person name="Donelson J.E."/>
            <person name="Field M.C."/>
            <person name="Barry J.D."/>
            <person name="Berriman M."/>
            <person name="Hertz-Fowler C."/>
        </authorList>
    </citation>
    <scope>NUCLEOTIDE SEQUENCE [LARGE SCALE GENOMIC DNA]</scope>
    <source>
        <strain evidence="2">IL3000</strain>
    </source>
</reference>
<dbReference type="Proteomes" id="UP000000702">
    <property type="component" value="Unassembled WGS sequence"/>
</dbReference>
<proteinExistence type="predicted"/>
<dbReference type="EMBL" id="CAEQ01001342">
    <property type="protein sequence ID" value="CCD13980.1"/>
    <property type="molecule type" value="Genomic_DNA"/>
</dbReference>